<reference evidence="5 6" key="1">
    <citation type="submission" date="2020-04" db="EMBL/GenBank/DDBJ databases">
        <title>Paraburkholderia sp. G-4-1-8 isolated from soil.</title>
        <authorList>
            <person name="Dahal R.H."/>
        </authorList>
    </citation>
    <scope>NUCLEOTIDE SEQUENCE [LARGE SCALE GENOMIC DNA]</scope>
    <source>
        <strain evidence="5 6">G-4-1-8</strain>
    </source>
</reference>
<evidence type="ECO:0000259" key="4">
    <source>
        <dbReference type="Pfam" id="PF00150"/>
    </source>
</evidence>
<dbReference type="EMBL" id="JABBFZ010000002">
    <property type="protein sequence ID" value="NML30277.1"/>
    <property type="molecule type" value="Genomic_DNA"/>
</dbReference>
<dbReference type="InterPro" id="IPR017853">
    <property type="entry name" value="GH"/>
</dbReference>
<dbReference type="Gene3D" id="3.20.20.80">
    <property type="entry name" value="Glycosidases"/>
    <property type="match status" value="1"/>
</dbReference>
<keyword evidence="1 3" id="KW-0378">Hydrolase</keyword>
<keyword evidence="2 3" id="KW-0326">Glycosidase</keyword>
<evidence type="ECO:0000256" key="2">
    <source>
        <dbReference type="ARBA" id="ARBA00023295"/>
    </source>
</evidence>
<protein>
    <submittedName>
        <fullName evidence="5">Cellulase family glycosylhydrolase</fullName>
    </submittedName>
</protein>
<dbReference type="AlphaFoldDB" id="A0A7X9ZVU5"/>
<comment type="similarity">
    <text evidence="3">Belongs to the glycosyl hydrolase 5 (cellulase A) family.</text>
</comment>
<feature type="domain" description="Glycoside hydrolase family 5" evidence="4">
    <location>
        <begin position="36"/>
        <end position="252"/>
    </location>
</feature>
<evidence type="ECO:0000256" key="1">
    <source>
        <dbReference type="ARBA" id="ARBA00022801"/>
    </source>
</evidence>
<dbReference type="GO" id="GO:0004553">
    <property type="term" value="F:hydrolase activity, hydrolyzing O-glycosyl compounds"/>
    <property type="evidence" value="ECO:0007669"/>
    <property type="project" value="InterPro"/>
</dbReference>
<dbReference type="Proteomes" id="UP000583127">
    <property type="component" value="Unassembled WGS sequence"/>
</dbReference>
<comment type="caution">
    <text evidence="5">The sequence shown here is derived from an EMBL/GenBank/DDBJ whole genome shotgun (WGS) entry which is preliminary data.</text>
</comment>
<proteinExistence type="inferred from homology"/>
<sequence length="311" mass="33473">MFCAIGAAHAQEFQQWTADSGSARIGTQVKVERFDSESATRIKVAGFSFVRFGVWVDAMQSANYRAQVAHAFTTARSAGLPVLLTVRSTRPLSDHAAHAAADDATLRSAADQLVRTVNELTRAYGSDMLALELWNEPDLSTYWPTGQVEKTFPVYMNAVCAGLKANHAAVPVIGFGFSRAPVAGTLPDKLLRSVQPNSTHCLDAVSYHAYGMSAQQIQQAARYIRAQYGLPALITEWGVSSGSRAGVDGQAERTGAFLAKRNSIETPLISIYEWQDTTSAKNARERNFGLVDGAGTAKRALDAASTALQGR</sequence>
<organism evidence="5 6">
    <name type="scientific">Paraburkholderia antibiotica</name>
    <dbReference type="NCBI Taxonomy" id="2728839"/>
    <lineage>
        <taxon>Bacteria</taxon>
        <taxon>Pseudomonadati</taxon>
        <taxon>Pseudomonadota</taxon>
        <taxon>Betaproteobacteria</taxon>
        <taxon>Burkholderiales</taxon>
        <taxon>Burkholderiaceae</taxon>
        <taxon>Paraburkholderia</taxon>
    </lineage>
</organism>
<dbReference type="SUPFAM" id="SSF51445">
    <property type="entry name" value="(Trans)glycosidases"/>
    <property type="match status" value="1"/>
</dbReference>
<dbReference type="GO" id="GO:0000272">
    <property type="term" value="P:polysaccharide catabolic process"/>
    <property type="evidence" value="ECO:0007669"/>
    <property type="project" value="InterPro"/>
</dbReference>
<gene>
    <name evidence="5" type="ORF">HHL14_05465</name>
</gene>
<evidence type="ECO:0000313" key="5">
    <source>
        <dbReference type="EMBL" id="NML30277.1"/>
    </source>
</evidence>
<evidence type="ECO:0000256" key="3">
    <source>
        <dbReference type="RuleBase" id="RU361153"/>
    </source>
</evidence>
<dbReference type="InterPro" id="IPR001547">
    <property type="entry name" value="Glyco_hydro_5"/>
</dbReference>
<name>A0A7X9ZVU5_9BURK</name>
<dbReference type="Pfam" id="PF00150">
    <property type="entry name" value="Cellulase"/>
    <property type="match status" value="1"/>
</dbReference>
<evidence type="ECO:0000313" key="6">
    <source>
        <dbReference type="Proteomes" id="UP000583127"/>
    </source>
</evidence>
<keyword evidence="6" id="KW-1185">Reference proteome</keyword>
<accession>A0A7X9ZVU5</accession>